<evidence type="ECO:0000256" key="3">
    <source>
        <dbReference type="ARBA" id="ARBA00022692"/>
    </source>
</evidence>
<sequence length="222" mass="24430">MRKILFLLLATLVISLLVLLPPGTLSLATLQKYHAQLSLWHAERPLQVMGAFFIGYFLISALSIPGTRIMTLMGGALFGLIEGTVLVATAAASGATVAMLLSRYLLHDWVQRRFAARMAKINESIKNNITQCLFALRLVPVLPFSIINLLMGLTSISTLRFAVITLLGLLPSIVLYISTGRQLSQIESLRDIISPAMLLLFALIGLLPLVSHWLIKRARLKN</sequence>
<dbReference type="Proteomes" id="UP000029481">
    <property type="component" value="Chromosome"/>
</dbReference>
<comment type="subcellular location">
    <subcellularLocation>
        <location evidence="1 6">Cell membrane</location>
        <topology evidence="1 6">Multi-pass membrane protein</topology>
    </subcellularLocation>
</comment>
<feature type="transmembrane region" description="Helical" evidence="6">
    <location>
        <begin position="134"/>
        <end position="154"/>
    </location>
</feature>
<keyword evidence="2 6" id="KW-1003">Cell membrane</keyword>
<proteinExistence type="inferred from homology"/>
<dbReference type="AlphaFoldDB" id="A0A089PUR7"/>
<feature type="transmembrane region" description="Helical" evidence="6">
    <location>
        <begin position="76"/>
        <end position="101"/>
    </location>
</feature>
<keyword evidence="9" id="KW-1185">Reference proteome</keyword>
<dbReference type="OrthoDB" id="9800167at2"/>
<gene>
    <name evidence="8" type="ORF">JT31_03735</name>
</gene>
<dbReference type="PANTHER" id="PTHR12677:SF59">
    <property type="entry name" value="GOLGI APPARATUS MEMBRANE PROTEIN TVP38-RELATED"/>
    <property type="match status" value="1"/>
</dbReference>
<evidence type="ECO:0000259" key="7">
    <source>
        <dbReference type="Pfam" id="PF09335"/>
    </source>
</evidence>
<dbReference type="RefSeq" id="WP_038473398.1">
    <property type="nucleotide sequence ID" value="NZ_CP009451.1"/>
</dbReference>
<protein>
    <recommendedName>
        <fullName evidence="6">TVP38/TMEM64 family membrane protein</fullName>
    </recommendedName>
</protein>
<dbReference type="InterPro" id="IPR032816">
    <property type="entry name" value="VTT_dom"/>
</dbReference>
<evidence type="ECO:0000256" key="2">
    <source>
        <dbReference type="ARBA" id="ARBA00022475"/>
    </source>
</evidence>
<reference evidence="8 9" key="1">
    <citation type="submission" date="2014-09" db="EMBL/GenBank/DDBJ databases">
        <title>Cedecea neteri SSMD04 Genome Sequencing.</title>
        <authorList>
            <person name="Tan J.-Y."/>
        </authorList>
    </citation>
    <scope>NUCLEOTIDE SEQUENCE [LARGE SCALE GENOMIC DNA]</scope>
    <source>
        <strain evidence="8 9">SSMD04</strain>
    </source>
</reference>
<dbReference type="KEGG" id="cnt:JT31_03735"/>
<feature type="domain" description="VTT" evidence="7">
    <location>
        <begin position="67"/>
        <end position="181"/>
    </location>
</feature>
<evidence type="ECO:0000256" key="4">
    <source>
        <dbReference type="ARBA" id="ARBA00022989"/>
    </source>
</evidence>
<name>A0A089PUR7_9ENTR</name>
<feature type="transmembrane region" description="Helical" evidence="6">
    <location>
        <begin position="44"/>
        <end position="64"/>
    </location>
</feature>
<feature type="transmembrane region" description="Helical" evidence="6">
    <location>
        <begin position="161"/>
        <end position="180"/>
    </location>
</feature>
<comment type="similarity">
    <text evidence="6">Belongs to the TVP38/TMEM64 family.</text>
</comment>
<keyword evidence="3 6" id="KW-0812">Transmembrane</keyword>
<dbReference type="GO" id="GO:0005886">
    <property type="term" value="C:plasma membrane"/>
    <property type="evidence" value="ECO:0007669"/>
    <property type="project" value="UniProtKB-SubCell"/>
</dbReference>
<dbReference type="Pfam" id="PF09335">
    <property type="entry name" value="VTT_dom"/>
    <property type="match status" value="1"/>
</dbReference>
<keyword evidence="5 6" id="KW-0472">Membrane</keyword>
<evidence type="ECO:0000256" key="5">
    <source>
        <dbReference type="ARBA" id="ARBA00023136"/>
    </source>
</evidence>
<evidence type="ECO:0000256" key="1">
    <source>
        <dbReference type="ARBA" id="ARBA00004651"/>
    </source>
</evidence>
<accession>A0A089PUR7</accession>
<feature type="transmembrane region" description="Helical" evidence="6">
    <location>
        <begin position="192"/>
        <end position="215"/>
    </location>
</feature>
<organism evidence="8 9">
    <name type="scientific">Cedecea neteri</name>
    <dbReference type="NCBI Taxonomy" id="158822"/>
    <lineage>
        <taxon>Bacteria</taxon>
        <taxon>Pseudomonadati</taxon>
        <taxon>Pseudomonadota</taxon>
        <taxon>Gammaproteobacteria</taxon>
        <taxon>Enterobacterales</taxon>
        <taxon>Enterobacteriaceae</taxon>
        <taxon>Cedecea</taxon>
    </lineage>
</organism>
<keyword evidence="4 6" id="KW-1133">Transmembrane helix</keyword>
<dbReference type="EMBL" id="CP009451">
    <property type="protein sequence ID" value="AIR03748.1"/>
    <property type="molecule type" value="Genomic_DNA"/>
</dbReference>
<evidence type="ECO:0000313" key="9">
    <source>
        <dbReference type="Proteomes" id="UP000029481"/>
    </source>
</evidence>
<dbReference type="PANTHER" id="PTHR12677">
    <property type="entry name" value="GOLGI APPARATUS MEMBRANE PROTEIN TVP38-RELATED"/>
    <property type="match status" value="1"/>
</dbReference>
<evidence type="ECO:0000313" key="8">
    <source>
        <dbReference type="EMBL" id="AIR03748.1"/>
    </source>
</evidence>
<evidence type="ECO:0000256" key="6">
    <source>
        <dbReference type="RuleBase" id="RU366058"/>
    </source>
</evidence>
<dbReference type="InterPro" id="IPR015414">
    <property type="entry name" value="TMEM64"/>
</dbReference>